<gene>
    <name evidence="1" type="ORF">INT48_006891</name>
</gene>
<accession>A0A8H7VQ34</accession>
<protein>
    <submittedName>
        <fullName evidence="1">Uncharacterized protein</fullName>
    </submittedName>
</protein>
<sequence>MSPALDYPGKAELKLYVENTEIPYFCSFVNSNLLNIICWSDSFTASKPKNVYLNKTWELLINGLNNAKLSRLVYVVNDLEIAVAVSGSVKDVKSSPIVESSSTVEYARTAQIADASQTSRTVESDYSAQSTRLFSESSDIEIFLYSIGHQRAAGVEITSS</sequence>
<organism evidence="1 2">
    <name type="scientific">Thamnidium elegans</name>
    <dbReference type="NCBI Taxonomy" id="101142"/>
    <lineage>
        <taxon>Eukaryota</taxon>
        <taxon>Fungi</taxon>
        <taxon>Fungi incertae sedis</taxon>
        <taxon>Mucoromycota</taxon>
        <taxon>Mucoromycotina</taxon>
        <taxon>Mucoromycetes</taxon>
        <taxon>Mucorales</taxon>
        <taxon>Mucorineae</taxon>
        <taxon>Mucoraceae</taxon>
        <taxon>Thamnidium</taxon>
    </lineage>
</organism>
<evidence type="ECO:0000313" key="1">
    <source>
        <dbReference type="EMBL" id="KAG2230586.1"/>
    </source>
</evidence>
<dbReference type="AlphaFoldDB" id="A0A8H7VQ34"/>
<keyword evidence="2" id="KW-1185">Reference proteome</keyword>
<name>A0A8H7VQ34_9FUNG</name>
<reference evidence="1" key="1">
    <citation type="submission" date="2021-01" db="EMBL/GenBank/DDBJ databases">
        <title>Metabolic potential, ecology and presence of endohyphal bacteria is reflected in genomic diversity of Mucoromycotina.</title>
        <authorList>
            <person name="Muszewska A."/>
            <person name="Okrasinska A."/>
            <person name="Steczkiewicz K."/>
            <person name="Drgas O."/>
            <person name="Orlowska M."/>
            <person name="Perlinska-Lenart U."/>
            <person name="Aleksandrzak-Piekarczyk T."/>
            <person name="Szatraj K."/>
            <person name="Zielenkiewicz U."/>
            <person name="Pilsyk S."/>
            <person name="Malc E."/>
            <person name="Mieczkowski P."/>
            <person name="Kruszewska J.S."/>
            <person name="Biernat P."/>
            <person name="Pawlowska J."/>
        </authorList>
    </citation>
    <scope>NUCLEOTIDE SEQUENCE</scope>
    <source>
        <strain evidence="1">WA0000018081</strain>
    </source>
</reference>
<dbReference type="Proteomes" id="UP000613177">
    <property type="component" value="Unassembled WGS sequence"/>
</dbReference>
<evidence type="ECO:0000313" key="2">
    <source>
        <dbReference type="Proteomes" id="UP000613177"/>
    </source>
</evidence>
<proteinExistence type="predicted"/>
<comment type="caution">
    <text evidence="1">The sequence shown here is derived from an EMBL/GenBank/DDBJ whole genome shotgun (WGS) entry which is preliminary data.</text>
</comment>
<dbReference type="EMBL" id="JAEPRE010000194">
    <property type="protein sequence ID" value="KAG2230586.1"/>
    <property type="molecule type" value="Genomic_DNA"/>
</dbReference>